<dbReference type="HOGENOM" id="CLU_376496_0_0_1"/>
<feature type="domain" description="Xylanolytic transcriptional activator regulatory" evidence="4">
    <location>
        <begin position="155"/>
        <end position="322"/>
    </location>
</feature>
<keyword evidence="6" id="KW-1185">Reference proteome</keyword>
<dbReference type="GO" id="GO:0008270">
    <property type="term" value="F:zinc ion binding"/>
    <property type="evidence" value="ECO:0007669"/>
    <property type="project" value="InterPro"/>
</dbReference>
<name>A0A0C2WGL4_SERVB</name>
<feature type="compositionally biased region" description="Polar residues" evidence="3">
    <location>
        <begin position="618"/>
        <end position="638"/>
    </location>
</feature>
<evidence type="ECO:0000256" key="3">
    <source>
        <dbReference type="SAM" id="MobiDB-lite"/>
    </source>
</evidence>
<dbReference type="GO" id="GO:0006351">
    <property type="term" value="P:DNA-templated transcription"/>
    <property type="evidence" value="ECO:0007669"/>
    <property type="project" value="InterPro"/>
</dbReference>
<evidence type="ECO:0000313" key="5">
    <source>
        <dbReference type="EMBL" id="KIM25543.1"/>
    </source>
</evidence>
<organism evidence="5 6">
    <name type="scientific">Serendipita vermifera MAFF 305830</name>
    <dbReference type="NCBI Taxonomy" id="933852"/>
    <lineage>
        <taxon>Eukaryota</taxon>
        <taxon>Fungi</taxon>
        <taxon>Dikarya</taxon>
        <taxon>Basidiomycota</taxon>
        <taxon>Agaricomycotina</taxon>
        <taxon>Agaricomycetes</taxon>
        <taxon>Sebacinales</taxon>
        <taxon>Serendipitaceae</taxon>
        <taxon>Serendipita</taxon>
    </lineage>
</organism>
<dbReference type="EMBL" id="KN824313">
    <property type="protein sequence ID" value="KIM25543.1"/>
    <property type="molecule type" value="Genomic_DNA"/>
</dbReference>
<gene>
    <name evidence="5" type="ORF">M408DRAFT_207987</name>
</gene>
<protein>
    <recommendedName>
        <fullName evidence="4">Xylanolytic transcriptional activator regulatory domain-containing protein</fullName>
    </recommendedName>
</protein>
<accession>A0A0C2WGL4</accession>
<dbReference type="Pfam" id="PF04082">
    <property type="entry name" value="Fungal_trans"/>
    <property type="match status" value="1"/>
</dbReference>
<dbReference type="GO" id="GO:0003677">
    <property type="term" value="F:DNA binding"/>
    <property type="evidence" value="ECO:0007669"/>
    <property type="project" value="InterPro"/>
</dbReference>
<dbReference type="InterPro" id="IPR050613">
    <property type="entry name" value="Sec_Metabolite_Reg"/>
</dbReference>
<reference evidence="5 6" key="1">
    <citation type="submission" date="2014-04" db="EMBL/GenBank/DDBJ databases">
        <authorList>
            <consortium name="DOE Joint Genome Institute"/>
            <person name="Kuo A."/>
            <person name="Zuccaro A."/>
            <person name="Kohler A."/>
            <person name="Nagy L.G."/>
            <person name="Floudas D."/>
            <person name="Copeland A."/>
            <person name="Barry K.W."/>
            <person name="Cichocki N."/>
            <person name="Veneault-Fourrey C."/>
            <person name="LaButti K."/>
            <person name="Lindquist E.A."/>
            <person name="Lipzen A."/>
            <person name="Lundell T."/>
            <person name="Morin E."/>
            <person name="Murat C."/>
            <person name="Sun H."/>
            <person name="Tunlid A."/>
            <person name="Henrissat B."/>
            <person name="Grigoriev I.V."/>
            <person name="Hibbett D.S."/>
            <person name="Martin F."/>
            <person name="Nordberg H.P."/>
            <person name="Cantor M.N."/>
            <person name="Hua S.X."/>
        </authorList>
    </citation>
    <scope>NUCLEOTIDE SEQUENCE [LARGE SCALE GENOMIC DNA]</scope>
    <source>
        <strain evidence="5 6">MAFF 305830</strain>
    </source>
</reference>
<sequence length="737" mass="83077">MDIEPNDRSTSTRDDSLPGHSSGNPKSLKRSRGLTLESFTEVHHEKRLKLKGGTSKANPPESLEEIGLHLRRRLYPTPKEFLNNSTIDGKSISIISKRPSKPQEVVKQHSKPLSKRGRTKDRSSLSGQNLIPLRDLRVSALLQLPSQKRALQLIENYFKTYSHSVKIVDWPDVMIEGLFSTIYGDDAISLSAYNISSFFSILALGSATDLPLEPACQEFRGFRNVAKALFFENLPKVPSTVDEIESLLLFYRVSWPLLETHHSNIYELMRWGIKLGKEIDLHRDPEILGFSLGECRRRRRVFWALWYYDTFASLSLGQPPAVAKESVNFDPPWSIHIYGAPPGVDIHPRLTLLFQDISSHVLQAKSTPQYATALLIDQKIRKFELDIHQAPSADLSSDPSQAHEPYISVIKCFMLISLHRIYFSYAATRPNEDPIFGRFGTSTHAVFEAASTHIERLLFSGGFTYWQYGLFQAWMQHHDAMLFLYAFPTYLPYWPQSEEAMKLADTALSTVFYPTSDKSELISQSLPSFLSAQQKAQESFAKYQKGYWTHPTLNQSSDKEASQDILFDDKFIIYNASSYDMSRGSPPTEHHNPLYLERTSNSPVYNWMGHSSMLVSSETYGHSSQDTPYIFSNQQSEGHSGDSVNDRRNPDNEQEDEEDGSGSGSGELSYAECRGSPSSLVGYGSDSNSHQGDSLHPTPAMYMARSSSQSSLDLIFASIERSVKSRQNIPRSASLSS</sequence>
<dbReference type="PANTHER" id="PTHR31001">
    <property type="entry name" value="UNCHARACTERIZED TRANSCRIPTIONAL REGULATORY PROTEIN"/>
    <property type="match status" value="1"/>
</dbReference>
<keyword evidence="2" id="KW-0539">Nucleus</keyword>
<feature type="compositionally biased region" description="Basic and acidic residues" evidence="3">
    <location>
        <begin position="1"/>
        <end position="17"/>
    </location>
</feature>
<evidence type="ECO:0000259" key="4">
    <source>
        <dbReference type="Pfam" id="PF04082"/>
    </source>
</evidence>
<feature type="region of interest" description="Disordered" evidence="3">
    <location>
        <begin position="618"/>
        <end position="707"/>
    </location>
</feature>
<comment type="subcellular location">
    <subcellularLocation>
        <location evidence="1">Nucleus</location>
    </subcellularLocation>
</comment>
<feature type="region of interest" description="Disordered" evidence="3">
    <location>
        <begin position="1"/>
        <end position="62"/>
    </location>
</feature>
<dbReference type="OrthoDB" id="424974at2759"/>
<reference evidence="6" key="2">
    <citation type="submission" date="2015-01" db="EMBL/GenBank/DDBJ databases">
        <title>Evolutionary Origins and Diversification of the Mycorrhizal Mutualists.</title>
        <authorList>
            <consortium name="DOE Joint Genome Institute"/>
            <consortium name="Mycorrhizal Genomics Consortium"/>
            <person name="Kohler A."/>
            <person name="Kuo A."/>
            <person name="Nagy L.G."/>
            <person name="Floudas D."/>
            <person name="Copeland A."/>
            <person name="Barry K.W."/>
            <person name="Cichocki N."/>
            <person name="Veneault-Fourrey C."/>
            <person name="LaButti K."/>
            <person name="Lindquist E.A."/>
            <person name="Lipzen A."/>
            <person name="Lundell T."/>
            <person name="Morin E."/>
            <person name="Murat C."/>
            <person name="Riley R."/>
            <person name="Ohm R."/>
            <person name="Sun H."/>
            <person name="Tunlid A."/>
            <person name="Henrissat B."/>
            <person name="Grigoriev I.V."/>
            <person name="Hibbett D.S."/>
            <person name="Martin F."/>
        </authorList>
    </citation>
    <scope>NUCLEOTIDE SEQUENCE [LARGE SCALE GENOMIC DNA]</scope>
    <source>
        <strain evidence="6">MAFF 305830</strain>
    </source>
</reference>
<feature type="region of interest" description="Disordered" evidence="3">
    <location>
        <begin position="98"/>
        <end position="125"/>
    </location>
</feature>
<dbReference type="AlphaFoldDB" id="A0A0C2WGL4"/>
<dbReference type="PANTHER" id="PTHR31001:SF88">
    <property type="entry name" value="TRANSCRIPTION FACTOR PDR3"/>
    <property type="match status" value="1"/>
</dbReference>
<evidence type="ECO:0000256" key="1">
    <source>
        <dbReference type="ARBA" id="ARBA00004123"/>
    </source>
</evidence>
<dbReference type="Proteomes" id="UP000054097">
    <property type="component" value="Unassembled WGS sequence"/>
</dbReference>
<feature type="compositionally biased region" description="Basic residues" evidence="3">
    <location>
        <begin position="108"/>
        <end position="119"/>
    </location>
</feature>
<proteinExistence type="predicted"/>
<dbReference type="GO" id="GO:0005634">
    <property type="term" value="C:nucleus"/>
    <property type="evidence" value="ECO:0007669"/>
    <property type="project" value="UniProtKB-SubCell"/>
</dbReference>
<dbReference type="CDD" id="cd12148">
    <property type="entry name" value="fungal_TF_MHR"/>
    <property type="match status" value="1"/>
</dbReference>
<evidence type="ECO:0000256" key="2">
    <source>
        <dbReference type="ARBA" id="ARBA00023242"/>
    </source>
</evidence>
<evidence type="ECO:0000313" key="6">
    <source>
        <dbReference type="Proteomes" id="UP000054097"/>
    </source>
</evidence>
<dbReference type="InterPro" id="IPR007219">
    <property type="entry name" value="XnlR_reg_dom"/>
</dbReference>